<comment type="caution">
    <text evidence="1">The sequence shown here is derived from an EMBL/GenBank/DDBJ whole genome shotgun (WGS) entry which is preliminary data.</text>
</comment>
<gene>
    <name evidence="1" type="ORF">HNP93_000986</name>
</gene>
<accession>A0A7J9P529</accession>
<dbReference type="RefSeq" id="WP_181493278.1">
    <property type="nucleotide sequence ID" value="NZ_JACDUN010000001.1"/>
</dbReference>
<evidence type="ECO:0000313" key="2">
    <source>
        <dbReference type="Proteomes" id="UP000558015"/>
    </source>
</evidence>
<dbReference type="Proteomes" id="UP000558015">
    <property type="component" value="Unassembled WGS sequence"/>
</dbReference>
<reference evidence="1 2" key="1">
    <citation type="submission" date="2020-07" db="EMBL/GenBank/DDBJ databases">
        <title>Genomic Encyclopedia of Type Strains, Phase IV (KMG-V): Genome sequencing to study the core and pangenomes of soil and plant-associated prokaryotes.</title>
        <authorList>
            <person name="Whitman W."/>
        </authorList>
    </citation>
    <scope>NUCLEOTIDE SEQUENCE [LARGE SCALE GENOMIC DNA]</scope>
    <source>
        <strain evidence="1 2">C12</strain>
    </source>
</reference>
<proteinExistence type="predicted"/>
<dbReference type="AlphaFoldDB" id="A0A7J9P529"/>
<protein>
    <submittedName>
        <fullName evidence="1">Uncharacterized protein</fullName>
    </submittedName>
</protein>
<organism evidence="1 2">
    <name type="scientific">Methanococcus maripaludis</name>
    <name type="common">Methanococcus deltae</name>
    <dbReference type="NCBI Taxonomy" id="39152"/>
    <lineage>
        <taxon>Archaea</taxon>
        <taxon>Methanobacteriati</taxon>
        <taxon>Methanobacteriota</taxon>
        <taxon>Methanomada group</taxon>
        <taxon>Methanococci</taxon>
        <taxon>Methanococcales</taxon>
        <taxon>Methanococcaceae</taxon>
        <taxon>Methanococcus</taxon>
    </lineage>
</organism>
<evidence type="ECO:0000313" key="1">
    <source>
        <dbReference type="EMBL" id="MBA2858285.1"/>
    </source>
</evidence>
<name>A0A7J9P529_METMI</name>
<dbReference type="EMBL" id="JACDUN010000001">
    <property type="protein sequence ID" value="MBA2858285.1"/>
    <property type="molecule type" value="Genomic_DNA"/>
</dbReference>
<sequence length="189" mass="21116">MNLECHYCDSPTITVSEPASNSKKGSFGCTLGYNGANISASMGTAETYKYVQSKLKIDCMPCDRCYYLEADSKKYSSHERYVENFVTTAFETTPEEKLENLSLELCVYGINIQDVISGAYAITIPVKKGILNKIFAKAVKKFKGFQFHILFIANGIKYYMVVHKNVTTGKLTVTHIENLTPGSLNDIHH</sequence>